<accession>A0ABW1K8E6</accession>
<protein>
    <submittedName>
        <fullName evidence="1">Sulfotransferase</fullName>
    </submittedName>
</protein>
<dbReference type="EMBL" id="JBHSPR010000013">
    <property type="protein sequence ID" value="MFC6018111.1"/>
    <property type="molecule type" value="Genomic_DNA"/>
</dbReference>
<reference evidence="2" key="1">
    <citation type="journal article" date="2019" name="Int. J. Syst. Evol. Microbiol.">
        <title>The Global Catalogue of Microorganisms (GCM) 10K type strain sequencing project: providing services to taxonomists for standard genome sequencing and annotation.</title>
        <authorList>
            <consortium name="The Broad Institute Genomics Platform"/>
            <consortium name="The Broad Institute Genome Sequencing Center for Infectious Disease"/>
            <person name="Wu L."/>
            <person name="Ma J."/>
        </authorList>
    </citation>
    <scope>NUCLEOTIDE SEQUENCE [LARGE SCALE GENOMIC DNA]</scope>
    <source>
        <strain evidence="2">ZS-35-S2</strain>
    </source>
</reference>
<comment type="caution">
    <text evidence="1">The sequence shown here is derived from an EMBL/GenBank/DDBJ whole genome shotgun (WGS) entry which is preliminary data.</text>
</comment>
<dbReference type="Pfam" id="PF13469">
    <property type="entry name" value="Sulfotransfer_3"/>
    <property type="match status" value="1"/>
</dbReference>
<dbReference type="PANTHER" id="PTHR10704">
    <property type="entry name" value="CARBOHYDRATE SULFOTRANSFERASE"/>
    <property type="match status" value="1"/>
</dbReference>
<gene>
    <name evidence="1" type="ORF">ACFP2T_18115</name>
</gene>
<dbReference type="InterPro" id="IPR027417">
    <property type="entry name" value="P-loop_NTPase"/>
</dbReference>
<evidence type="ECO:0000313" key="2">
    <source>
        <dbReference type="Proteomes" id="UP001596203"/>
    </source>
</evidence>
<organism evidence="1 2">
    <name type="scientific">Plantactinospora solaniradicis</name>
    <dbReference type="NCBI Taxonomy" id="1723736"/>
    <lineage>
        <taxon>Bacteria</taxon>
        <taxon>Bacillati</taxon>
        <taxon>Actinomycetota</taxon>
        <taxon>Actinomycetes</taxon>
        <taxon>Micromonosporales</taxon>
        <taxon>Micromonosporaceae</taxon>
        <taxon>Plantactinospora</taxon>
    </lineage>
</organism>
<keyword evidence="2" id="KW-1185">Reference proteome</keyword>
<dbReference type="Gene3D" id="3.40.50.300">
    <property type="entry name" value="P-loop containing nucleotide triphosphate hydrolases"/>
    <property type="match status" value="1"/>
</dbReference>
<dbReference type="SUPFAM" id="SSF52540">
    <property type="entry name" value="P-loop containing nucleoside triphosphate hydrolases"/>
    <property type="match status" value="1"/>
</dbReference>
<dbReference type="Proteomes" id="UP001596203">
    <property type="component" value="Unassembled WGS sequence"/>
</dbReference>
<evidence type="ECO:0000313" key="1">
    <source>
        <dbReference type="EMBL" id="MFC6018111.1"/>
    </source>
</evidence>
<sequence>MRVIYISGMGRSGSTLLDRILGALPGACALGEVTDLWRIFRSDDNLCACGARYSQCDFWTAVGDRAFGGWHRADLDRLAFLRRVVPRIRHVPWLARPRLTGELLAQVNEYVDYFARIYAAAAGLTGAQVIIDSSKFPTIGLCLRWARTIDLRVVHLVRDPRGVAYSWTKKMPNPGTEEGMLPRFSPATSALHWNLQNSIAGLLASASGCVGGETAYKVPVRRVYYEKLLADPRDGIRDLASFAGLDLSDGDLSFLRDDYAELPVPHNIGGNPMRFATGRLPLREDDTWRLAFPPRQRRLVSAICAPLLISYGYPLR</sequence>
<dbReference type="RefSeq" id="WP_377423154.1">
    <property type="nucleotide sequence ID" value="NZ_JBHSPR010000013.1"/>
</dbReference>
<dbReference type="PANTHER" id="PTHR10704:SF44">
    <property type="entry name" value="LD35051P-RELATED"/>
    <property type="match status" value="1"/>
</dbReference>
<dbReference type="InterPro" id="IPR051135">
    <property type="entry name" value="Gal/GlcNAc/GalNAc_ST"/>
</dbReference>
<name>A0ABW1K8E6_9ACTN</name>
<proteinExistence type="predicted"/>